<gene>
    <name evidence="2" type="ORF">FE697_018880</name>
</gene>
<dbReference type="EMBL" id="VDFQ02000006">
    <property type="protein sequence ID" value="KAA1419958.1"/>
    <property type="molecule type" value="Genomic_DNA"/>
</dbReference>
<keyword evidence="1" id="KW-0732">Signal</keyword>
<feature type="signal peptide" evidence="1">
    <location>
        <begin position="1"/>
        <end position="27"/>
    </location>
</feature>
<dbReference type="Proteomes" id="UP000307768">
    <property type="component" value="Unassembled WGS sequence"/>
</dbReference>
<feature type="chain" id="PRO_5024276343" description="ATP/GTP-binding protein" evidence="1">
    <location>
        <begin position="28"/>
        <end position="350"/>
    </location>
</feature>
<accession>A0A5Q6RPF8</accession>
<name>A0A5Q6RPF8_9ACTN</name>
<organism evidence="2 3">
    <name type="scientific">Mumia zhuanghuii</name>
    <dbReference type="NCBI Taxonomy" id="2585211"/>
    <lineage>
        <taxon>Bacteria</taxon>
        <taxon>Bacillati</taxon>
        <taxon>Actinomycetota</taxon>
        <taxon>Actinomycetes</taxon>
        <taxon>Propionibacteriales</taxon>
        <taxon>Nocardioidaceae</taxon>
        <taxon>Mumia</taxon>
    </lineage>
</organism>
<sequence length="350" mass="37423">MSTLRARALVATAFLALLVAMVVPAAADEFGGGGGGTGGGGTNVPASSPPQQEQIRDCTVYANGTGMGSYCAGGSGNAKTLRERFGGQDYVLCRYEAPPAWVDVPKSPSPDGAFMLKRCIEGINWDTVNGGRGMHLTISLEWVPDGQVPPVPESDLMDFLWNRATSDTALPQPFMRPQPSQVPVVGYPTYFTFSWIDPSTNDPIAEGPYAGDVRGGPYREVTNGRGLRMVAEATQIVIDPHQTDMKPITCTPDQLVYEPGKSVAEQRPDACKITFTRSSATAAAFADGKAPAMPQVYLSAYPVTVTVHWRITYGFGGEMQELGNGFEMTATQPLPVQEVQAPNEPPIVLF</sequence>
<reference evidence="2 3" key="1">
    <citation type="submission" date="2019-09" db="EMBL/GenBank/DDBJ databases">
        <title>Mumia zhuanghuii sp. nov. isolated from the intestinal contents of plateau pika (Ochotona curzoniae) in the Qinghai-Tibet plateau of China.</title>
        <authorList>
            <person name="Tian Z."/>
        </authorList>
    </citation>
    <scope>NUCLEOTIDE SEQUENCE [LARGE SCALE GENOMIC DNA]</scope>
    <source>
        <strain evidence="3">350</strain>
    </source>
</reference>
<evidence type="ECO:0000313" key="2">
    <source>
        <dbReference type="EMBL" id="KAA1419958.1"/>
    </source>
</evidence>
<dbReference type="OrthoDB" id="3742379at2"/>
<dbReference type="AlphaFoldDB" id="A0A5Q6RPF8"/>
<protein>
    <recommendedName>
        <fullName evidence="4">ATP/GTP-binding protein</fullName>
    </recommendedName>
</protein>
<evidence type="ECO:0000313" key="3">
    <source>
        <dbReference type="Proteomes" id="UP000307768"/>
    </source>
</evidence>
<dbReference type="RefSeq" id="WP_149771182.1">
    <property type="nucleotide sequence ID" value="NZ_VDFQ02000006.1"/>
</dbReference>
<proteinExistence type="predicted"/>
<comment type="caution">
    <text evidence="2">The sequence shown here is derived from an EMBL/GenBank/DDBJ whole genome shotgun (WGS) entry which is preliminary data.</text>
</comment>
<evidence type="ECO:0008006" key="4">
    <source>
        <dbReference type="Google" id="ProtNLM"/>
    </source>
</evidence>
<evidence type="ECO:0000256" key="1">
    <source>
        <dbReference type="SAM" id="SignalP"/>
    </source>
</evidence>